<sequence>MAASPTACPVPAADAPRRYGPWAGLALSVALAVGASELHRLPALGWASPLILAVVLGIALNSVRRQPVASLPLFAPGIALVMKRLLRIGVALLGLQITLGQMQALGWSGGALIVGTVAATFVFTLGCGHLLRVEARLTRLIAAGTSICGASAVVAANAAVEGDDADVAYAVAMVTVFGTLSMLGFPLLAGLIGLGDHAFGLWSGVAIHEVAQVIAAAYQYSPQAGEMATITKLARVVLVVPVVFVLLLALPTRSAGQVGPTRSAGQVGPTRSAGQVGPTRSAGQAVGAGRRVTIPWFALGFLALVGVASCDILPPVVLDGVATVDRWLLTVALAGMGLATAPAALVRRGGRPMLLAALATVFISLFSLGGVLMMG</sequence>
<name>A0A1N7MKR5_9PROT</name>
<keyword evidence="10" id="KW-1185">Reference proteome</keyword>
<evidence type="ECO:0000256" key="3">
    <source>
        <dbReference type="ARBA" id="ARBA00022475"/>
    </source>
</evidence>
<keyword evidence="3" id="KW-1003">Cell membrane</keyword>
<accession>A0A1N7MKR5</accession>
<dbReference type="PANTHER" id="PTHR30106">
    <property type="entry name" value="INNER MEMBRANE PROTEIN YEIH-RELATED"/>
    <property type="match status" value="1"/>
</dbReference>
<comment type="similarity">
    <text evidence="2">Belongs to the UPF0324 family.</text>
</comment>
<keyword evidence="5 8" id="KW-1133">Transmembrane helix</keyword>
<evidence type="ECO:0000256" key="4">
    <source>
        <dbReference type="ARBA" id="ARBA00022692"/>
    </source>
</evidence>
<dbReference type="Proteomes" id="UP000185678">
    <property type="component" value="Unassembled WGS sequence"/>
</dbReference>
<evidence type="ECO:0000256" key="1">
    <source>
        <dbReference type="ARBA" id="ARBA00004651"/>
    </source>
</evidence>
<feature type="transmembrane region" description="Helical" evidence="8">
    <location>
        <begin position="199"/>
        <end position="221"/>
    </location>
</feature>
<feature type="transmembrane region" description="Helical" evidence="8">
    <location>
        <begin position="43"/>
        <end position="63"/>
    </location>
</feature>
<feature type="transmembrane region" description="Helical" evidence="8">
    <location>
        <begin position="294"/>
        <end position="314"/>
    </location>
</feature>
<dbReference type="Pfam" id="PF03601">
    <property type="entry name" value="Cons_hypoth698"/>
    <property type="match status" value="2"/>
</dbReference>
<evidence type="ECO:0000256" key="2">
    <source>
        <dbReference type="ARBA" id="ARBA00007977"/>
    </source>
</evidence>
<feature type="transmembrane region" description="Helical" evidence="8">
    <location>
        <begin position="166"/>
        <end position="192"/>
    </location>
</feature>
<evidence type="ECO:0000256" key="8">
    <source>
        <dbReference type="SAM" id="Phobius"/>
    </source>
</evidence>
<dbReference type="EMBL" id="FTOA01000004">
    <property type="protein sequence ID" value="SIS86588.1"/>
    <property type="molecule type" value="Genomic_DNA"/>
</dbReference>
<dbReference type="PANTHER" id="PTHR30106:SF2">
    <property type="entry name" value="UPF0324 INNER MEMBRANE PROTEIN YEIH"/>
    <property type="match status" value="1"/>
</dbReference>
<comment type="subcellular location">
    <subcellularLocation>
        <location evidence="1">Cell membrane</location>
        <topology evidence="1">Multi-pass membrane protein</topology>
    </subcellularLocation>
</comment>
<feature type="transmembrane region" description="Helical" evidence="8">
    <location>
        <begin position="233"/>
        <end position="250"/>
    </location>
</feature>
<gene>
    <name evidence="9" type="ORF">SAMN05421779_104188</name>
</gene>
<dbReference type="AlphaFoldDB" id="A0A1N7MKR5"/>
<dbReference type="OrthoDB" id="5393513at2"/>
<evidence type="ECO:0000313" key="10">
    <source>
        <dbReference type="Proteomes" id="UP000185678"/>
    </source>
</evidence>
<feature type="region of interest" description="Disordered" evidence="7">
    <location>
        <begin position="259"/>
        <end position="283"/>
    </location>
</feature>
<feature type="transmembrane region" description="Helical" evidence="8">
    <location>
        <begin position="326"/>
        <end position="346"/>
    </location>
</feature>
<dbReference type="GO" id="GO:0005886">
    <property type="term" value="C:plasma membrane"/>
    <property type="evidence" value="ECO:0007669"/>
    <property type="project" value="UniProtKB-SubCell"/>
</dbReference>
<organism evidence="9 10">
    <name type="scientific">Insolitispirillum peregrinum</name>
    <dbReference type="NCBI Taxonomy" id="80876"/>
    <lineage>
        <taxon>Bacteria</taxon>
        <taxon>Pseudomonadati</taxon>
        <taxon>Pseudomonadota</taxon>
        <taxon>Alphaproteobacteria</taxon>
        <taxon>Rhodospirillales</taxon>
        <taxon>Novispirillaceae</taxon>
        <taxon>Insolitispirillum</taxon>
    </lineage>
</organism>
<feature type="transmembrane region" description="Helical" evidence="8">
    <location>
        <begin position="140"/>
        <end position="160"/>
    </location>
</feature>
<dbReference type="STRING" id="80876.SAMN05421779_104188"/>
<dbReference type="InterPro" id="IPR018383">
    <property type="entry name" value="UPF0324_pro"/>
</dbReference>
<keyword evidence="6 8" id="KW-0472">Membrane</keyword>
<evidence type="ECO:0000256" key="6">
    <source>
        <dbReference type="ARBA" id="ARBA00023136"/>
    </source>
</evidence>
<protein>
    <submittedName>
        <fullName evidence="9">Conserved hypothetical integral membrane protein</fullName>
    </submittedName>
</protein>
<feature type="transmembrane region" description="Helical" evidence="8">
    <location>
        <begin position="84"/>
        <end position="104"/>
    </location>
</feature>
<reference evidence="9 10" key="1">
    <citation type="submission" date="2017-01" db="EMBL/GenBank/DDBJ databases">
        <authorList>
            <person name="Mah S.A."/>
            <person name="Swanson W.J."/>
            <person name="Moy G.W."/>
            <person name="Vacquier V.D."/>
        </authorList>
    </citation>
    <scope>NUCLEOTIDE SEQUENCE [LARGE SCALE GENOMIC DNA]</scope>
    <source>
        <strain evidence="9 10">DSM 11589</strain>
    </source>
</reference>
<evidence type="ECO:0000313" key="9">
    <source>
        <dbReference type="EMBL" id="SIS86588.1"/>
    </source>
</evidence>
<evidence type="ECO:0000256" key="7">
    <source>
        <dbReference type="SAM" id="MobiDB-lite"/>
    </source>
</evidence>
<dbReference type="RefSeq" id="WP_084194837.1">
    <property type="nucleotide sequence ID" value="NZ_FTOA01000004.1"/>
</dbReference>
<feature type="transmembrane region" description="Helical" evidence="8">
    <location>
        <begin position="110"/>
        <end position="131"/>
    </location>
</feature>
<evidence type="ECO:0000256" key="5">
    <source>
        <dbReference type="ARBA" id="ARBA00022989"/>
    </source>
</evidence>
<keyword evidence="4 8" id="KW-0812">Transmembrane</keyword>
<proteinExistence type="inferred from homology"/>
<feature type="transmembrane region" description="Helical" evidence="8">
    <location>
        <begin position="353"/>
        <end position="374"/>
    </location>
</feature>